<comment type="subcellular location">
    <subcellularLocation>
        <location evidence="1">Membrane</location>
        <topology evidence="1">Single-pass membrane protein</topology>
    </subcellularLocation>
</comment>
<evidence type="ECO:0000256" key="6">
    <source>
        <dbReference type="SAM" id="Phobius"/>
    </source>
</evidence>
<dbReference type="GO" id="GO:0015628">
    <property type="term" value="P:protein secretion by the type II secretion system"/>
    <property type="evidence" value="ECO:0007669"/>
    <property type="project" value="InterPro"/>
</dbReference>
<evidence type="ECO:0000256" key="1">
    <source>
        <dbReference type="ARBA" id="ARBA00004167"/>
    </source>
</evidence>
<keyword evidence="5 6" id="KW-0472">Membrane</keyword>
<keyword evidence="4 6" id="KW-1133">Transmembrane helix</keyword>
<keyword evidence="3 6" id="KW-0812">Transmembrane</keyword>
<dbReference type="AlphaFoldDB" id="A0A0L6D016"/>
<evidence type="ECO:0000256" key="3">
    <source>
        <dbReference type="ARBA" id="ARBA00022692"/>
    </source>
</evidence>
<dbReference type="Proteomes" id="UP000037046">
    <property type="component" value="Unassembled WGS sequence"/>
</dbReference>
<dbReference type="GO" id="GO:0016020">
    <property type="term" value="C:membrane"/>
    <property type="evidence" value="ECO:0007669"/>
    <property type="project" value="UniProtKB-SubCell"/>
</dbReference>
<dbReference type="NCBIfam" id="TIGR02532">
    <property type="entry name" value="IV_pilin_GFxxxE"/>
    <property type="match status" value="1"/>
</dbReference>
<dbReference type="Pfam" id="PF07963">
    <property type="entry name" value="N_methyl"/>
    <property type="match status" value="1"/>
</dbReference>
<evidence type="ECO:0000313" key="8">
    <source>
        <dbReference type="Proteomes" id="UP000037046"/>
    </source>
</evidence>
<comment type="caution">
    <text evidence="7">The sequence shown here is derived from an EMBL/GenBank/DDBJ whole genome shotgun (WGS) entry which is preliminary data.</text>
</comment>
<dbReference type="InterPro" id="IPR045584">
    <property type="entry name" value="Pilin-like"/>
</dbReference>
<evidence type="ECO:0000313" key="7">
    <source>
        <dbReference type="EMBL" id="KNX43314.1"/>
    </source>
</evidence>
<name>A0A0L6D016_9RHOB</name>
<sequence>MGRITQGGEAGFTLLEMVVVVAVIATLSISATFAVSTRDSAEADVTRFAAAYVRLRDRAILGQSAQGIVIVPEGWQTLAPASPEAEAEGWQAVGIVQKFRGEVRFERANGPIFPREVPRDPVPDLLFLPDGQVTPFEVTFIANERLSRCRSTGFAGLDCEGI</sequence>
<proteinExistence type="predicted"/>
<dbReference type="Gene3D" id="3.55.40.10">
    <property type="entry name" value="minor pseudopilin epsh domain"/>
    <property type="match status" value="1"/>
</dbReference>
<evidence type="ECO:0000256" key="5">
    <source>
        <dbReference type="ARBA" id="ARBA00023136"/>
    </source>
</evidence>
<dbReference type="EMBL" id="LGVV01000001">
    <property type="protein sequence ID" value="KNX43314.1"/>
    <property type="molecule type" value="Genomic_DNA"/>
</dbReference>
<dbReference type="PROSITE" id="PS00409">
    <property type="entry name" value="PROKAR_NTER_METHYL"/>
    <property type="match status" value="1"/>
</dbReference>
<dbReference type="PATRIC" id="fig|74031.6.peg.104"/>
<feature type="transmembrane region" description="Helical" evidence="6">
    <location>
        <begin position="12"/>
        <end position="35"/>
    </location>
</feature>
<accession>A0A0L6D016</accession>
<dbReference type="GO" id="GO:0015627">
    <property type="term" value="C:type II protein secretion system complex"/>
    <property type="evidence" value="ECO:0007669"/>
    <property type="project" value="InterPro"/>
</dbReference>
<evidence type="ECO:0000256" key="4">
    <source>
        <dbReference type="ARBA" id="ARBA00022989"/>
    </source>
</evidence>
<dbReference type="OrthoDB" id="7724270at2"/>
<protein>
    <submittedName>
        <fullName evidence="7">Putative type II secretion system protein H</fullName>
    </submittedName>
</protein>
<keyword evidence="8" id="KW-1185">Reference proteome</keyword>
<dbReference type="SUPFAM" id="SSF54523">
    <property type="entry name" value="Pili subunits"/>
    <property type="match status" value="1"/>
</dbReference>
<keyword evidence="2" id="KW-0488">Methylation</keyword>
<gene>
    <name evidence="7" type="primary">gspH</name>
    <name evidence="7" type="ORF">ROTO_01030</name>
</gene>
<reference evidence="8" key="1">
    <citation type="submission" date="2015-07" db="EMBL/GenBank/DDBJ databases">
        <title>Draft Genome Sequence of Roseovarius tolerans EL-164, a producer of N-Acylated Alanine Methyl Esters (NAMEs).</title>
        <authorList>
            <person name="Voget S."/>
            <person name="Bruns H."/>
            <person name="Wagner-Doebler I."/>
            <person name="Schulz S."/>
            <person name="Daniel R."/>
        </authorList>
    </citation>
    <scope>NUCLEOTIDE SEQUENCE [LARGE SCALE GENOMIC DNA]</scope>
    <source>
        <strain evidence="8">EL-164</strain>
    </source>
</reference>
<dbReference type="PRINTS" id="PR00885">
    <property type="entry name" value="BCTERIALGSPH"/>
</dbReference>
<dbReference type="InterPro" id="IPR002416">
    <property type="entry name" value="T2SS_protein-GspH"/>
</dbReference>
<dbReference type="InterPro" id="IPR012902">
    <property type="entry name" value="N_methyl_site"/>
</dbReference>
<evidence type="ECO:0000256" key="2">
    <source>
        <dbReference type="ARBA" id="ARBA00022481"/>
    </source>
</evidence>
<organism evidence="7 8">
    <name type="scientific">Roseovarius tolerans</name>
    <dbReference type="NCBI Taxonomy" id="74031"/>
    <lineage>
        <taxon>Bacteria</taxon>
        <taxon>Pseudomonadati</taxon>
        <taxon>Pseudomonadota</taxon>
        <taxon>Alphaproteobacteria</taxon>
        <taxon>Rhodobacterales</taxon>
        <taxon>Roseobacteraceae</taxon>
        <taxon>Roseovarius</taxon>
    </lineage>
</organism>
<dbReference type="RefSeq" id="WP_082237288.1">
    <property type="nucleotide sequence ID" value="NZ_CP118494.1"/>
</dbReference>